<evidence type="ECO:0000313" key="1">
    <source>
        <dbReference type="EMBL" id="KAG8460758.1"/>
    </source>
</evidence>
<dbReference type="EMBL" id="JAGTXO010000030">
    <property type="protein sequence ID" value="KAG8460758.1"/>
    <property type="molecule type" value="Genomic_DNA"/>
</dbReference>
<gene>
    <name evidence="1" type="ORF">KFE25_010813</name>
</gene>
<keyword evidence="2" id="KW-1185">Reference proteome</keyword>
<name>A0A8J5X6Y5_DIALT</name>
<reference evidence="1" key="1">
    <citation type="submission" date="2021-05" db="EMBL/GenBank/DDBJ databases">
        <title>The genome of the haptophyte Pavlova lutheri (Diacronema luteri, Pavlovales) - a model for lipid biosynthesis in eukaryotic algae.</title>
        <authorList>
            <person name="Hulatt C.J."/>
            <person name="Posewitz M.C."/>
        </authorList>
    </citation>
    <scope>NUCLEOTIDE SEQUENCE</scope>
    <source>
        <strain evidence="1">NIVA-4/92</strain>
    </source>
</reference>
<protein>
    <submittedName>
        <fullName evidence="1">Uncharacterized protein</fullName>
    </submittedName>
</protein>
<sequence>MASWASVACLSRLRLMRRDVLLRRFALFQPAAHAHAAAGQGAKPDRTASVDRDFKFLTAALRRRRELADRYDMDKADGRTALEKAEAVAARVGLKLPAVPPKE</sequence>
<organism evidence="1 2">
    <name type="scientific">Diacronema lutheri</name>
    <name type="common">Unicellular marine alga</name>
    <name type="synonym">Monochrysis lutheri</name>
    <dbReference type="NCBI Taxonomy" id="2081491"/>
    <lineage>
        <taxon>Eukaryota</taxon>
        <taxon>Haptista</taxon>
        <taxon>Haptophyta</taxon>
        <taxon>Pavlovophyceae</taxon>
        <taxon>Pavlovales</taxon>
        <taxon>Pavlovaceae</taxon>
        <taxon>Diacronema</taxon>
    </lineage>
</organism>
<accession>A0A8J5X6Y5</accession>
<proteinExistence type="predicted"/>
<dbReference type="AlphaFoldDB" id="A0A8J5X6Y5"/>
<comment type="caution">
    <text evidence="1">The sequence shown here is derived from an EMBL/GenBank/DDBJ whole genome shotgun (WGS) entry which is preliminary data.</text>
</comment>
<evidence type="ECO:0000313" key="2">
    <source>
        <dbReference type="Proteomes" id="UP000751190"/>
    </source>
</evidence>
<dbReference type="Proteomes" id="UP000751190">
    <property type="component" value="Unassembled WGS sequence"/>
</dbReference>